<keyword evidence="6" id="KW-0808">Transferase</keyword>
<evidence type="ECO:0000256" key="14">
    <source>
        <dbReference type="SAM" id="Phobius"/>
    </source>
</evidence>
<proteinExistence type="inferred from homology"/>
<dbReference type="InterPro" id="IPR006070">
    <property type="entry name" value="Sua5-like_dom"/>
</dbReference>
<evidence type="ECO:0000256" key="6">
    <source>
        <dbReference type="ARBA" id="ARBA00022679"/>
    </source>
</evidence>
<feature type="transmembrane region" description="Helical" evidence="14">
    <location>
        <begin position="917"/>
        <end position="936"/>
    </location>
</feature>
<evidence type="ECO:0000256" key="9">
    <source>
        <dbReference type="ARBA" id="ARBA00022741"/>
    </source>
</evidence>
<comment type="catalytic activity">
    <reaction evidence="13">
        <text>L-threonine + hydrogencarbonate + ATP = L-threonylcarbamoyladenylate + diphosphate + H2O</text>
        <dbReference type="Rhea" id="RHEA:36407"/>
        <dbReference type="ChEBI" id="CHEBI:15377"/>
        <dbReference type="ChEBI" id="CHEBI:17544"/>
        <dbReference type="ChEBI" id="CHEBI:30616"/>
        <dbReference type="ChEBI" id="CHEBI:33019"/>
        <dbReference type="ChEBI" id="CHEBI:57926"/>
        <dbReference type="ChEBI" id="CHEBI:73682"/>
        <dbReference type="EC" id="2.7.7.87"/>
    </reaction>
</comment>
<evidence type="ECO:0000256" key="13">
    <source>
        <dbReference type="ARBA" id="ARBA00048366"/>
    </source>
</evidence>
<evidence type="ECO:0000256" key="2">
    <source>
        <dbReference type="ARBA" id="ARBA00007663"/>
    </source>
</evidence>
<evidence type="ECO:0000313" key="17">
    <source>
        <dbReference type="EMBL" id="CAE7282334.1"/>
    </source>
</evidence>
<reference evidence="17" key="1">
    <citation type="submission" date="2021-02" db="EMBL/GenBank/DDBJ databases">
        <authorList>
            <person name="Dougan E. K."/>
            <person name="Rhodes N."/>
            <person name="Thang M."/>
            <person name="Chan C."/>
        </authorList>
    </citation>
    <scope>NUCLEOTIDE SEQUENCE</scope>
</reference>
<dbReference type="PANTHER" id="PTHR17490:SF16">
    <property type="entry name" value="THREONYLCARBAMOYL-AMP SYNTHASE"/>
    <property type="match status" value="1"/>
</dbReference>
<keyword evidence="14" id="KW-0472">Membrane</keyword>
<dbReference type="GO" id="GO:0016301">
    <property type="term" value="F:kinase activity"/>
    <property type="evidence" value="ECO:0007669"/>
    <property type="project" value="UniProtKB-KW"/>
</dbReference>
<feature type="domain" description="PI3K/PI4K catalytic" evidence="15">
    <location>
        <begin position="277"/>
        <end position="621"/>
    </location>
</feature>
<dbReference type="FunFam" id="3.90.870.10:FF:000009">
    <property type="entry name" value="Threonylcarbamoyl-AMP synthase, putative"/>
    <property type="match status" value="1"/>
</dbReference>
<dbReference type="GO" id="GO:0005524">
    <property type="term" value="F:ATP binding"/>
    <property type="evidence" value="ECO:0007669"/>
    <property type="project" value="UniProtKB-KW"/>
</dbReference>
<evidence type="ECO:0000256" key="4">
    <source>
        <dbReference type="ARBA" id="ARBA00015492"/>
    </source>
</evidence>
<dbReference type="OrthoDB" id="412787at2759"/>
<dbReference type="SUPFAM" id="SSF55821">
    <property type="entry name" value="YrdC/RibB"/>
    <property type="match status" value="1"/>
</dbReference>
<dbReference type="InterPro" id="IPR018936">
    <property type="entry name" value="PI3/4_kinase_CS"/>
</dbReference>
<keyword evidence="9" id="KW-0547">Nucleotide-binding</keyword>
<organism evidence="17 18">
    <name type="scientific">Symbiodinium natans</name>
    <dbReference type="NCBI Taxonomy" id="878477"/>
    <lineage>
        <taxon>Eukaryota</taxon>
        <taxon>Sar</taxon>
        <taxon>Alveolata</taxon>
        <taxon>Dinophyceae</taxon>
        <taxon>Suessiales</taxon>
        <taxon>Symbiodiniaceae</taxon>
        <taxon>Symbiodinium</taxon>
    </lineage>
</organism>
<dbReference type="EC" id="2.7.7.87" evidence="3"/>
<feature type="transmembrane region" description="Helical" evidence="14">
    <location>
        <begin position="884"/>
        <end position="905"/>
    </location>
</feature>
<keyword evidence="7" id="KW-0819">tRNA processing</keyword>
<dbReference type="Gene3D" id="1.10.1070.11">
    <property type="entry name" value="Phosphatidylinositol 3-/4-kinase, catalytic domain"/>
    <property type="match status" value="1"/>
</dbReference>
<dbReference type="InterPro" id="IPR038385">
    <property type="entry name" value="Sua5/YwlC_C"/>
</dbReference>
<comment type="subcellular location">
    <subcellularLocation>
        <location evidence="1">Cytoplasm</location>
    </subcellularLocation>
</comment>
<evidence type="ECO:0000256" key="8">
    <source>
        <dbReference type="ARBA" id="ARBA00022695"/>
    </source>
</evidence>
<feature type="transmembrane region" description="Helical" evidence="14">
    <location>
        <begin position="845"/>
        <end position="864"/>
    </location>
</feature>
<dbReference type="PROSITE" id="PS00916">
    <property type="entry name" value="PI3_4_KINASE_2"/>
    <property type="match status" value="1"/>
</dbReference>
<dbReference type="Gene3D" id="3.40.50.11030">
    <property type="entry name" value="Threonylcarbamoyl-AMP synthase, C-terminal domain"/>
    <property type="match status" value="1"/>
</dbReference>
<evidence type="ECO:0000256" key="1">
    <source>
        <dbReference type="ARBA" id="ARBA00004496"/>
    </source>
</evidence>
<name>A0A812N099_9DINO</name>
<evidence type="ECO:0000256" key="11">
    <source>
        <dbReference type="ARBA" id="ARBA00022840"/>
    </source>
</evidence>
<evidence type="ECO:0000313" key="18">
    <source>
        <dbReference type="Proteomes" id="UP000604046"/>
    </source>
</evidence>
<dbReference type="PROSITE" id="PS50290">
    <property type="entry name" value="PI3_4_KINASE_3"/>
    <property type="match status" value="1"/>
</dbReference>
<keyword evidence="14" id="KW-0812">Transmembrane</keyword>
<gene>
    <name evidence="17" type="primary">sua5</name>
    <name evidence="17" type="ORF">SNAT2548_LOCUS14965</name>
</gene>
<dbReference type="Pfam" id="PF03481">
    <property type="entry name" value="Sua5_C"/>
    <property type="match status" value="1"/>
</dbReference>
<evidence type="ECO:0000256" key="7">
    <source>
        <dbReference type="ARBA" id="ARBA00022694"/>
    </source>
</evidence>
<sequence length="1502" mass="164404">MARKRPASAVETEDQAACILRPPHDAERLAALGAALRRGRLVSFPTETVYGLGANGLDPDAVLQIFEAKGRPLTDPCILHVAKAADALPLLDLDSLPGGRALFDVLTKEFWPGPLSIVGPARAVVPPQVTASTGFVAVRCPSHPLARQLVEAAGKPLAAPSANRFGHISPTLPDHVLQDLQHVPFLQIIDGGPCNVGIESTVVKLDLAGTPKSLQLLRQGGLPRERLESYLTECFQRGELQESIPVVSIARNPRSGPVVKPDDEAQMAPGMLLKHYAPSVHTVLLSPDASPACESEMSMLPSRSLLIDFGGRQSDRHALFLKVYDLCEENGTAGKGTAEDACRHVFATLRAAEAYAIAEKVELICVADFDPEGLGGYAEALHDRCRYGMYAWYSGLMLGQVVSIRFGATTPFDSGQFVAAKDEQSHLLSERQFGRAAFFCQERLKFLMSRGDLATWLLEHTLPGLTFDQVMDNFCGTVAAGCVVSYVLGLGDRHLENICLTKQGEFFHIDFGYFLGEDPKPFAPQVRLPAQVAQALLATNRLHLLYTLARRAYLALRPFGTLFAGLLNLEVENGQRYGRLAKDSETAIAGMLERLRIDQEDEERAAAEFLALVQSPEYAAKCESCKVLRVCSQVRIEAAGQRGSRKPVLPAQSAMPATDASDARALAAAPLVPVQRVRWRSNATLQRVLGLTLKASLLSADRFFDLFSLWKILRTSSTWLDVVQQTSFWLLCFGALASTVLSALTLSRHRAAIRQNRPYGWGLALFISAIQLAPLVEMVDKIGDGFCWGVGEEDVLSSVASVISSSPHDGPTAAAALARRSRRQAMAEMKGSRYGENLMRGLRKLTIASLPLILLSAIVHSAWLREIAQAPHAWDGNYTAEASALAVGIICLAMACADVVLYVWVDDAFVRTHKKLVQIHYFIEILTRLPLCLLLHCVHFDKCNPLLFLWMGDVTTSVLLLLMPTLWGWTRRRLSCRHAWSQVASAVIMSQILFFVNITVFDPREAFQFVNAGFYIVKYMEAFIICKMLQWHGGFQSGFLQRLSEFELAAVLLSAAVVWVVVPKLRALQDATSSSEAIPRLSRLLPTGEVPGDLEAGRRSRSQLFGIPQGLSLELGTVGSPQSSSALVARLRGGQAPRPATQRLDLLGDMLEGLCLLSQSQSSRNRPAVARSTVVDVLWSLVLPWDGEYDDGRGGVVKLETLDVEKGAVLIKRQKPTDGEEGSASSMASERETEALGVIFQGTVLEVVLSQQEGRKLGSFTGKQILFADELGTVWTRRKCKGREGRECENGSTAPAAAREVLRLVLTQLLLSLRWEPTHLGIGPSSASTGALVAIDASQRPLLSFLLRYATGTQDLTLLSEIYWSLWCLSEDSLDAERITYDKARWVLIKSLAGTIEFWDGARGTRLDNMCPDVDRIVSFRSAALRLLTQQASLWQQTLSLADLGAQTVGETAEKTRAVRSRLLELKKAAEDLGTALFSEARHQEYLPEDAYMEEVLEAGLV</sequence>
<keyword evidence="11" id="KW-0067">ATP-binding</keyword>
<comment type="caution">
    <text evidence="17">The sequence shown here is derived from an EMBL/GenBank/DDBJ whole genome shotgun (WGS) entry which is preliminary data.</text>
</comment>
<keyword evidence="8" id="KW-0548">Nucleotidyltransferase</keyword>
<dbReference type="InterPro" id="IPR011009">
    <property type="entry name" value="Kinase-like_dom_sf"/>
</dbReference>
<dbReference type="InterPro" id="IPR005145">
    <property type="entry name" value="Sua5_C"/>
</dbReference>
<protein>
    <recommendedName>
        <fullName evidence="4">Threonylcarbamoyl-AMP synthase</fullName>
        <ecNumber evidence="3">2.7.7.87</ecNumber>
    </recommendedName>
    <alternativeName>
        <fullName evidence="12">L-threonylcarbamoyladenylate synthase</fullName>
    </alternativeName>
</protein>
<evidence type="ECO:0000256" key="3">
    <source>
        <dbReference type="ARBA" id="ARBA00012584"/>
    </source>
</evidence>
<dbReference type="GO" id="GO:0005737">
    <property type="term" value="C:cytoplasm"/>
    <property type="evidence" value="ECO:0007669"/>
    <property type="project" value="UniProtKB-SubCell"/>
</dbReference>
<dbReference type="GO" id="GO:0000049">
    <property type="term" value="F:tRNA binding"/>
    <property type="evidence" value="ECO:0007669"/>
    <property type="project" value="TreeGrafter"/>
</dbReference>
<dbReference type="GO" id="GO:0006450">
    <property type="term" value="P:regulation of translational fidelity"/>
    <property type="evidence" value="ECO:0007669"/>
    <property type="project" value="TreeGrafter"/>
</dbReference>
<dbReference type="SMART" id="SM00146">
    <property type="entry name" value="PI3Kc"/>
    <property type="match status" value="1"/>
</dbReference>
<comment type="similarity">
    <text evidence="2">Belongs to the SUA5 family.</text>
</comment>
<accession>A0A812N099</accession>
<keyword evidence="10" id="KW-0418">Kinase</keyword>
<dbReference type="Pfam" id="PF00454">
    <property type="entry name" value="PI3_PI4_kinase"/>
    <property type="match status" value="1"/>
</dbReference>
<evidence type="ECO:0000256" key="10">
    <source>
        <dbReference type="ARBA" id="ARBA00022777"/>
    </source>
</evidence>
<keyword evidence="18" id="KW-1185">Reference proteome</keyword>
<dbReference type="Gene3D" id="3.90.870.10">
    <property type="entry name" value="DHBP synthase"/>
    <property type="match status" value="1"/>
</dbReference>
<dbReference type="InterPro" id="IPR036940">
    <property type="entry name" value="PI3/4_kinase_cat_sf"/>
</dbReference>
<dbReference type="PROSITE" id="PS51163">
    <property type="entry name" value="YRDC"/>
    <property type="match status" value="1"/>
</dbReference>
<dbReference type="EMBL" id="CAJNDS010001824">
    <property type="protein sequence ID" value="CAE7282334.1"/>
    <property type="molecule type" value="Genomic_DNA"/>
</dbReference>
<dbReference type="Pfam" id="PF01300">
    <property type="entry name" value="Sua5_yciO_yrdC"/>
    <property type="match status" value="1"/>
</dbReference>
<dbReference type="GO" id="GO:0008033">
    <property type="term" value="P:tRNA processing"/>
    <property type="evidence" value="ECO:0007669"/>
    <property type="project" value="UniProtKB-KW"/>
</dbReference>
<feature type="transmembrane region" description="Helical" evidence="14">
    <location>
        <begin position="948"/>
        <end position="967"/>
    </location>
</feature>
<feature type="domain" description="YrdC-like" evidence="16">
    <location>
        <begin position="26"/>
        <end position="222"/>
    </location>
</feature>
<feature type="transmembrane region" description="Helical" evidence="14">
    <location>
        <begin position="979"/>
        <end position="1000"/>
    </location>
</feature>
<dbReference type="InterPro" id="IPR050156">
    <property type="entry name" value="TC-AMP_synthase_SUA5"/>
</dbReference>
<dbReference type="Proteomes" id="UP000604046">
    <property type="component" value="Unassembled WGS sequence"/>
</dbReference>
<dbReference type="InterPro" id="IPR017945">
    <property type="entry name" value="DHBP_synth_RibB-like_a/b_dom"/>
</dbReference>
<keyword evidence="5" id="KW-0963">Cytoplasm</keyword>
<evidence type="ECO:0000259" key="15">
    <source>
        <dbReference type="PROSITE" id="PS50290"/>
    </source>
</evidence>
<keyword evidence="14" id="KW-1133">Transmembrane helix</keyword>
<feature type="transmembrane region" description="Helical" evidence="14">
    <location>
        <begin position="728"/>
        <end position="747"/>
    </location>
</feature>
<dbReference type="PANTHER" id="PTHR17490">
    <property type="entry name" value="SUA5"/>
    <property type="match status" value="1"/>
</dbReference>
<dbReference type="GO" id="GO:0003725">
    <property type="term" value="F:double-stranded RNA binding"/>
    <property type="evidence" value="ECO:0007669"/>
    <property type="project" value="InterPro"/>
</dbReference>
<dbReference type="SUPFAM" id="SSF56112">
    <property type="entry name" value="Protein kinase-like (PK-like)"/>
    <property type="match status" value="1"/>
</dbReference>
<evidence type="ECO:0000259" key="16">
    <source>
        <dbReference type="PROSITE" id="PS51163"/>
    </source>
</evidence>
<dbReference type="GO" id="GO:0061710">
    <property type="term" value="F:L-threonylcarbamoyladenylate synthase"/>
    <property type="evidence" value="ECO:0007669"/>
    <property type="project" value="UniProtKB-EC"/>
</dbReference>
<evidence type="ECO:0000256" key="5">
    <source>
        <dbReference type="ARBA" id="ARBA00022490"/>
    </source>
</evidence>
<evidence type="ECO:0000256" key="12">
    <source>
        <dbReference type="ARBA" id="ARBA00029774"/>
    </source>
</evidence>
<dbReference type="InterPro" id="IPR000403">
    <property type="entry name" value="PI3/4_kinase_cat_dom"/>
</dbReference>